<evidence type="ECO:0000256" key="6">
    <source>
        <dbReference type="ARBA" id="ARBA00022989"/>
    </source>
</evidence>
<keyword evidence="3 8" id="KW-0813">Transport</keyword>
<comment type="similarity">
    <text evidence="2">Belongs to the binding-protein-dependent transport system permease family. CysTW subfamily.</text>
</comment>
<organism evidence="10 11">
    <name type="scientific">Limoniibacter endophyticus</name>
    <dbReference type="NCBI Taxonomy" id="1565040"/>
    <lineage>
        <taxon>Bacteria</taxon>
        <taxon>Pseudomonadati</taxon>
        <taxon>Pseudomonadota</taxon>
        <taxon>Alphaproteobacteria</taxon>
        <taxon>Hyphomicrobiales</taxon>
        <taxon>Bartonellaceae</taxon>
        <taxon>Limoniibacter</taxon>
    </lineage>
</organism>
<dbReference type="PROSITE" id="PS50928">
    <property type="entry name" value="ABC_TM1"/>
    <property type="match status" value="1"/>
</dbReference>
<reference evidence="10" key="1">
    <citation type="journal article" date="2014" name="Int. J. Syst. Evol. Microbiol.">
        <title>Complete genome sequence of Corynebacterium casei LMG S-19264T (=DSM 44701T), isolated from a smear-ripened cheese.</title>
        <authorList>
            <consortium name="US DOE Joint Genome Institute (JGI-PGF)"/>
            <person name="Walter F."/>
            <person name="Albersmeier A."/>
            <person name="Kalinowski J."/>
            <person name="Ruckert C."/>
        </authorList>
    </citation>
    <scope>NUCLEOTIDE SEQUENCE</scope>
    <source>
        <strain evidence="10">KCTC 42097</strain>
    </source>
</reference>
<keyword evidence="7 8" id="KW-0472">Membrane</keyword>
<comment type="subcellular location">
    <subcellularLocation>
        <location evidence="1 8">Cell membrane</location>
        <topology evidence="1 8">Multi-pass membrane protein</topology>
    </subcellularLocation>
</comment>
<evidence type="ECO:0000256" key="5">
    <source>
        <dbReference type="ARBA" id="ARBA00022692"/>
    </source>
</evidence>
<dbReference type="Pfam" id="PF00528">
    <property type="entry name" value="BPD_transp_1"/>
    <property type="match status" value="1"/>
</dbReference>
<dbReference type="GO" id="GO:0005886">
    <property type="term" value="C:plasma membrane"/>
    <property type="evidence" value="ECO:0007669"/>
    <property type="project" value="UniProtKB-SubCell"/>
</dbReference>
<keyword evidence="11" id="KW-1185">Reference proteome</keyword>
<dbReference type="InterPro" id="IPR000515">
    <property type="entry name" value="MetI-like"/>
</dbReference>
<keyword evidence="6 8" id="KW-1133">Transmembrane helix</keyword>
<evidence type="ECO:0000256" key="4">
    <source>
        <dbReference type="ARBA" id="ARBA00022475"/>
    </source>
</evidence>
<proteinExistence type="inferred from homology"/>
<comment type="caution">
    <text evidence="10">The sequence shown here is derived from an EMBL/GenBank/DDBJ whole genome shotgun (WGS) entry which is preliminary data.</text>
</comment>
<evidence type="ECO:0000256" key="7">
    <source>
        <dbReference type="ARBA" id="ARBA00023136"/>
    </source>
</evidence>
<dbReference type="PANTHER" id="PTHR42929">
    <property type="entry name" value="INNER MEMBRANE ABC TRANSPORTER PERMEASE PROTEIN YDCU-RELATED-RELATED"/>
    <property type="match status" value="1"/>
</dbReference>
<dbReference type="AlphaFoldDB" id="A0A8J3DHT4"/>
<accession>A0A8J3DHT4</accession>
<reference evidence="10" key="2">
    <citation type="submission" date="2020-09" db="EMBL/GenBank/DDBJ databases">
        <authorList>
            <person name="Sun Q."/>
            <person name="Kim S."/>
        </authorList>
    </citation>
    <scope>NUCLEOTIDE SEQUENCE</scope>
    <source>
        <strain evidence="10">KCTC 42097</strain>
    </source>
</reference>
<feature type="transmembrane region" description="Helical" evidence="8">
    <location>
        <begin position="60"/>
        <end position="86"/>
    </location>
</feature>
<evidence type="ECO:0000313" key="11">
    <source>
        <dbReference type="Proteomes" id="UP000641137"/>
    </source>
</evidence>
<dbReference type="GO" id="GO:0055085">
    <property type="term" value="P:transmembrane transport"/>
    <property type="evidence" value="ECO:0007669"/>
    <property type="project" value="InterPro"/>
</dbReference>
<sequence>MQTISTRLLGLLLVLPALAVIVLLFVVPLGNSLIGAFEVADGFGFGNFTKSFQLYTSDIIFTVVIVSLSTAIIGVLSIAIGGYLVLGENPRAVAILRWLYRWPLFIPFIVVGQILRTFLAKNGLMNNILVGAGIITPLQAVSFLDWRGIVIAFVWKQTPFVTMLVAGAMASIDRSNMEAARNLGASRLRILIEIIVPQVATTLMVGLVLSFVTMMSVLSVPLMINAQTPTMITADIAFRINAYGDYGVANALGLISLVASACVGWFYLRQTMKERS</sequence>
<name>A0A8J3DHT4_9HYPH</name>
<gene>
    <name evidence="10" type="ORF">GCM10010136_20290</name>
</gene>
<evidence type="ECO:0000256" key="3">
    <source>
        <dbReference type="ARBA" id="ARBA00022448"/>
    </source>
</evidence>
<keyword evidence="5 8" id="KW-0812">Transmembrane</keyword>
<dbReference type="CDD" id="cd06261">
    <property type="entry name" value="TM_PBP2"/>
    <property type="match status" value="1"/>
</dbReference>
<dbReference type="Gene3D" id="1.10.3720.10">
    <property type="entry name" value="MetI-like"/>
    <property type="match status" value="1"/>
</dbReference>
<dbReference type="PANTHER" id="PTHR42929:SF1">
    <property type="entry name" value="INNER MEMBRANE ABC TRANSPORTER PERMEASE PROTEIN YDCU-RELATED"/>
    <property type="match status" value="1"/>
</dbReference>
<evidence type="ECO:0000256" key="1">
    <source>
        <dbReference type="ARBA" id="ARBA00004651"/>
    </source>
</evidence>
<evidence type="ECO:0000313" key="10">
    <source>
        <dbReference type="EMBL" id="GHC72524.1"/>
    </source>
</evidence>
<dbReference type="SUPFAM" id="SSF161098">
    <property type="entry name" value="MetI-like"/>
    <property type="match status" value="1"/>
</dbReference>
<feature type="transmembrane region" description="Helical" evidence="8">
    <location>
        <begin position="98"/>
        <end position="119"/>
    </location>
</feature>
<feature type="transmembrane region" description="Helical" evidence="8">
    <location>
        <begin position="146"/>
        <end position="169"/>
    </location>
</feature>
<feature type="transmembrane region" description="Helical" evidence="8">
    <location>
        <begin position="190"/>
        <end position="212"/>
    </location>
</feature>
<evidence type="ECO:0000259" key="9">
    <source>
        <dbReference type="PROSITE" id="PS50928"/>
    </source>
</evidence>
<evidence type="ECO:0000256" key="8">
    <source>
        <dbReference type="RuleBase" id="RU363032"/>
    </source>
</evidence>
<keyword evidence="4" id="KW-1003">Cell membrane</keyword>
<dbReference type="Proteomes" id="UP000641137">
    <property type="component" value="Unassembled WGS sequence"/>
</dbReference>
<dbReference type="InterPro" id="IPR035906">
    <property type="entry name" value="MetI-like_sf"/>
</dbReference>
<feature type="domain" description="ABC transmembrane type-1" evidence="9">
    <location>
        <begin position="59"/>
        <end position="267"/>
    </location>
</feature>
<feature type="transmembrane region" description="Helical" evidence="8">
    <location>
        <begin position="248"/>
        <end position="268"/>
    </location>
</feature>
<dbReference type="EMBL" id="BMZO01000006">
    <property type="protein sequence ID" value="GHC72524.1"/>
    <property type="molecule type" value="Genomic_DNA"/>
</dbReference>
<evidence type="ECO:0000256" key="2">
    <source>
        <dbReference type="ARBA" id="ARBA00007069"/>
    </source>
</evidence>
<protein>
    <recommendedName>
        <fullName evidence="9">ABC transmembrane type-1 domain-containing protein</fullName>
    </recommendedName>
</protein>